<dbReference type="EMBL" id="CAJVPU010017388">
    <property type="protein sequence ID" value="CAG8659188.1"/>
    <property type="molecule type" value="Genomic_DNA"/>
</dbReference>
<dbReference type="Proteomes" id="UP000789702">
    <property type="component" value="Unassembled WGS sequence"/>
</dbReference>
<evidence type="ECO:0000313" key="2">
    <source>
        <dbReference type="Proteomes" id="UP000789702"/>
    </source>
</evidence>
<sequence length="48" mass="5253">MSIQAAGLDNIDAIMNAARNWKTEKHITALEIDTTEAIAQLTDQIAQL</sequence>
<name>A0ACA9NPN7_9GLOM</name>
<keyword evidence="2" id="KW-1185">Reference proteome</keyword>
<reference evidence="1" key="1">
    <citation type="submission" date="2021-06" db="EMBL/GenBank/DDBJ databases">
        <authorList>
            <person name="Kallberg Y."/>
            <person name="Tangrot J."/>
            <person name="Rosling A."/>
        </authorList>
    </citation>
    <scope>NUCLEOTIDE SEQUENCE</scope>
    <source>
        <strain evidence="1">IL203A</strain>
    </source>
</reference>
<evidence type="ECO:0000313" key="1">
    <source>
        <dbReference type="EMBL" id="CAG8659188.1"/>
    </source>
</evidence>
<feature type="non-terminal residue" evidence="1">
    <location>
        <position position="1"/>
    </location>
</feature>
<comment type="caution">
    <text evidence="1">The sequence shown here is derived from an EMBL/GenBank/DDBJ whole genome shotgun (WGS) entry which is preliminary data.</text>
</comment>
<feature type="non-terminal residue" evidence="1">
    <location>
        <position position="48"/>
    </location>
</feature>
<accession>A0ACA9NPN7</accession>
<gene>
    <name evidence="1" type="ORF">DHETER_LOCUS9670</name>
</gene>
<protein>
    <submittedName>
        <fullName evidence="1">14945_t:CDS:1</fullName>
    </submittedName>
</protein>
<proteinExistence type="predicted"/>
<organism evidence="1 2">
    <name type="scientific">Dentiscutata heterogama</name>
    <dbReference type="NCBI Taxonomy" id="1316150"/>
    <lineage>
        <taxon>Eukaryota</taxon>
        <taxon>Fungi</taxon>
        <taxon>Fungi incertae sedis</taxon>
        <taxon>Mucoromycota</taxon>
        <taxon>Glomeromycotina</taxon>
        <taxon>Glomeromycetes</taxon>
        <taxon>Diversisporales</taxon>
        <taxon>Gigasporaceae</taxon>
        <taxon>Dentiscutata</taxon>
    </lineage>
</organism>